<accession>A0ABR0CIL8</accession>
<comment type="similarity">
    <text evidence="2">Belongs to the bZIP family.</text>
</comment>
<gene>
    <name evidence="10" type="ORF">RD792_015784</name>
</gene>
<evidence type="ECO:0000256" key="5">
    <source>
        <dbReference type="ARBA" id="ARBA00023163"/>
    </source>
</evidence>
<sequence length="367" mass="41965">MLCSTSTTIMRCLTTSKKVIFDIIDDQIRQLLWRYCSTSSKEVLFEVIDEKFNDKLDDEENKKSSSTQKVFFDISALFDIINDQNQLPKRPFFDINALFDLKYLVRHHQMIKSITSLMMRKQNALYNIIDDQIHQQSLVRHERMKCCSTSSMIKFIKCYGAADGKAQRKDVSTIPSLEVSRTPEKLIDVISTATVPVKTTENINAALIIKDPSNLKPSSTDFVPQTSMSKDIWLQSERELRRERRKQSNRESARRSRLKKQALSEDLAAKVQTLTTENMTLKLEMNELKESSEKLRLENATLMVNLKKMDELRMRKPFGTVNLLARVNNSDSTERDGDSYENPSSGSTLRQLLDGSPCRTADAVAAG</sequence>
<dbReference type="PANTHER" id="PTHR45967">
    <property type="entry name" value="G-BOX-BINDING FACTOR 3-RELATED"/>
    <property type="match status" value="1"/>
</dbReference>
<evidence type="ECO:0000259" key="9">
    <source>
        <dbReference type="PROSITE" id="PS50217"/>
    </source>
</evidence>
<feature type="region of interest" description="Disordered" evidence="8">
    <location>
        <begin position="243"/>
        <end position="262"/>
    </location>
</feature>
<proteinExistence type="inferred from homology"/>
<dbReference type="InterPro" id="IPR045314">
    <property type="entry name" value="bZIP_plant_GBF1"/>
</dbReference>
<feature type="domain" description="BZIP" evidence="9">
    <location>
        <begin position="239"/>
        <end position="302"/>
    </location>
</feature>
<dbReference type="Gene3D" id="1.20.5.170">
    <property type="match status" value="1"/>
</dbReference>
<evidence type="ECO:0000256" key="4">
    <source>
        <dbReference type="ARBA" id="ARBA00023125"/>
    </source>
</evidence>
<dbReference type="SUPFAM" id="SSF57959">
    <property type="entry name" value="Leucine zipper domain"/>
    <property type="match status" value="1"/>
</dbReference>
<dbReference type="InterPro" id="IPR044827">
    <property type="entry name" value="GBF-like"/>
</dbReference>
<evidence type="ECO:0000256" key="8">
    <source>
        <dbReference type="SAM" id="MobiDB-lite"/>
    </source>
</evidence>
<feature type="coiled-coil region" evidence="7">
    <location>
        <begin position="271"/>
        <end position="305"/>
    </location>
</feature>
<evidence type="ECO:0000256" key="6">
    <source>
        <dbReference type="ARBA" id="ARBA00023242"/>
    </source>
</evidence>
<evidence type="ECO:0000256" key="2">
    <source>
        <dbReference type="ARBA" id="ARBA00007163"/>
    </source>
</evidence>
<reference evidence="10 11" key="1">
    <citation type="journal article" date="2023" name="bioRxiv">
        <title>Genome report: Whole genome sequence and annotation of Penstemon davidsonii.</title>
        <authorList>
            <person name="Ostevik K.L."/>
            <person name="Alabady M."/>
            <person name="Zhang M."/>
            <person name="Rausher M.D."/>
        </authorList>
    </citation>
    <scope>NUCLEOTIDE SEQUENCE [LARGE SCALE GENOMIC DNA]</scope>
    <source>
        <strain evidence="10">DNT005</strain>
        <tissue evidence="10">Whole leaf</tissue>
    </source>
</reference>
<evidence type="ECO:0000256" key="3">
    <source>
        <dbReference type="ARBA" id="ARBA00023015"/>
    </source>
</evidence>
<keyword evidence="11" id="KW-1185">Reference proteome</keyword>
<protein>
    <recommendedName>
        <fullName evidence="9">BZIP domain-containing protein</fullName>
    </recommendedName>
</protein>
<dbReference type="SMART" id="SM00338">
    <property type="entry name" value="BRLZ"/>
    <property type="match status" value="1"/>
</dbReference>
<dbReference type="InterPro" id="IPR004827">
    <property type="entry name" value="bZIP"/>
</dbReference>
<keyword evidence="7" id="KW-0175">Coiled coil</keyword>
<dbReference type="EMBL" id="JAYDYQ010002688">
    <property type="protein sequence ID" value="KAK4476624.1"/>
    <property type="molecule type" value="Genomic_DNA"/>
</dbReference>
<keyword evidence="4" id="KW-0238">DNA-binding</keyword>
<dbReference type="PROSITE" id="PS50217">
    <property type="entry name" value="BZIP"/>
    <property type="match status" value="1"/>
</dbReference>
<dbReference type="PROSITE" id="PS00036">
    <property type="entry name" value="BZIP_BASIC"/>
    <property type="match status" value="1"/>
</dbReference>
<evidence type="ECO:0000313" key="10">
    <source>
        <dbReference type="EMBL" id="KAK4476624.1"/>
    </source>
</evidence>
<feature type="compositionally biased region" description="Basic and acidic residues" evidence="8">
    <location>
        <begin position="243"/>
        <end position="254"/>
    </location>
</feature>
<dbReference type="PANTHER" id="PTHR45967:SF1">
    <property type="entry name" value="G-BOX-BINDING FACTOR 3"/>
    <property type="match status" value="1"/>
</dbReference>
<keyword evidence="6" id="KW-0539">Nucleus</keyword>
<evidence type="ECO:0000313" key="11">
    <source>
        <dbReference type="Proteomes" id="UP001291926"/>
    </source>
</evidence>
<evidence type="ECO:0000256" key="7">
    <source>
        <dbReference type="SAM" id="Coils"/>
    </source>
</evidence>
<dbReference type="InterPro" id="IPR046347">
    <property type="entry name" value="bZIP_sf"/>
</dbReference>
<comment type="subcellular location">
    <subcellularLocation>
        <location evidence="1">Nucleus</location>
    </subcellularLocation>
</comment>
<name>A0ABR0CIL8_9LAMI</name>
<comment type="caution">
    <text evidence="10">The sequence shown here is derived from an EMBL/GenBank/DDBJ whole genome shotgun (WGS) entry which is preliminary data.</text>
</comment>
<feature type="compositionally biased region" description="Polar residues" evidence="8">
    <location>
        <begin position="341"/>
        <end position="350"/>
    </location>
</feature>
<feature type="region of interest" description="Disordered" evidence="8">
    <location>
        <begin position="329"/>
        <end position="367"/>
    </location>
</feature>
<organism evidence="10 11">
    <name type="scientific">Penstemon davidsonii</name>
    <dbReference type="NCBI Taxonomy" id="160366"/>
    <lineage>
        <taxon>Eukaryota</taxon>
        <taxon>Viridiplantae</taxon>
        <taxon>Streptophyta</taxon>
        <taxon>Embryophyta</taxon>
        <taxon>Tracheophyta</taxon>
        <taxon>Spermatophyta</taxon>
        <taxon>Magnoliopsida</taxon>
        <taxon>eudicotyledons</taxon>
        <taxon>Gunneridae</taxon>
        <taxon>Pentapetalae</taxon>
        <taxon>asterids</taxon>
        <taxon>lamiids</taxon>
        <taxon>Lamiales</taxon>
        <taxon>Plantaginaceae</taxon>
        <taxon>Cheloneae</taxon>
        <taxon>Penstemon</taxon>
    </lineage>
</organism>
<keyword evidence="5" id="KW-0804">Transcription</keyword>
<evidence type="ECO:0000256" key="1">
    <source>
        <dbReference type="ARBA" id="ARBA00004123"/>
    </source>
</evidence>
<dbReference type="CDD" id="cd14702">
    <property type="entry name" value="bZIP_plant_GBF1"/>
    <property type="match status" value="1"/>
</dbReference>
<dbReference type="Pfam" id="PF00170">
    <property type="entry name" value="bZIP_1"/>
    <property type="match status" value="1"/>
</dbReference>
<keyword evidence="3" id="KW-0805">Transcription regulation</keyword>
<dbReference type="Proteomes" id="UP001291926">
    <property type="component" value="Unassembled WGS sequence"/>
</dbReference>